<dbReference type="GO" id="GO:1990904">
    <property type="term" value="C:ribonucleoprotein complex"/>
    <property type="evidence" value="ECO:0007669"/>
    <property type="project" value="UniProtKB-KW"/>
</dbReference>
<keyword evidence="5 7" id="KW-0687">Ribonucleoprotein</keyword>
<gene>
    <name evidence="7" type="primary">rplC</name>
    <name evidence="9" type="ORF">A2648_00290</name>
</gene>
<dbReference type="InterPro" id="IPR009000">
    <property type="entry name" value="Transl_B-barrel_sf"/>
</dbReference>
<keyword evidence="2 7" id="KW-0699">rRNA-binding</keyword>
<dbReference type="EMBL" id="MHLH01000012">
    <property type="protein sequence ID" value="OGZ04026.1"/>
    <property type="molecule type" value="Genomic_DNA"/>
</dbReference>
<proteinExistence type="inferred from homology"/>
<comment type="function">
    <text evidence="7">One of the primary rRNA binding proteins, it binds directly near the 3'-end of the 23S rRNA, where it nucleates assembly of the 50S subunit.</text>
</comment>
<dbReference type="Gene3D" id="2.40.30.10">
    <property type="entry name" value="Translation factors"/>
    <property type="match status" value="1"/>
</dbReference>
<dbReference type="Proteomes" id="UP000178841">
    <property type="component" value="Unassembled WGS sequence"/>
</dbReference>
<comment type="caution">
    <text evidence="9">The sequence shown here is derived from an EMBL/GenBank/DDBJ whole genome shotgun (WGS) entry which is preliminary data.</text>
</comment>
<protein>
    <recommendedName>
        <fullName evidence="6 7">Large ribosomal subunit protein uL3</fullName>
    </recommendedName>
</protein>
<evidence type="ECO:0000313" key="10">
    <source>
        <dbReference type="Proteomes" id="UP000178841"/>
    </source>
</evidence>
<evidence type="ECO:0000256" key="2">
    <source>
        <dbReference type="ARBA" id="ARBA00022730"/>
    </source>
</evidence>
<evidence type="ECO:0000256" key="4">
    <source>
        <dbReference type="ARBA" id="ARBA00022980"/>
    </source>
</evidence>
<accession>A0A1G2CRM2</accession>
<dbReference type="AlphaFoldDB" id="A0A1G2CRM2"/>
<keyword evidence="3 7" id="KW-0694">RNA-binding</keyword>
<dbReference type="GO" id="GO:0005840">
    <property type="term" value="C:ribosome"/>
    <property type="evidence" value="ECO:0007669"/>
    <property type="project" value="UniProtKB-UniRule"/>
</dbReference>
<comment type="similarity">
    <text evidence="1 7">Belongs to the universal ribosomal protein uL3 family.</text>
</comment>
<feature type="region of interest" description="Disordered" evidence="8">
    <location>
        <begin position="126"/>
        <end position="149"/>
    </location>
</feature>
<dbReference type="GO" id="GO:0003735">
    <property type="term" value="F:structural constituent of ribosome"/>
    <property type="evidence" value="ECO:0007669"/>
    <property type="project" value="UniProtKB-UniRule"/>
</dbReference>
<reference evidence="9 10" key="1">
    <citation type="journal article" date="2016" name="Nat. Commun.">
        <title>Thousands of microbial genomes shed light on interconnected biogeochemical processes in an aquifer system.</title>
        <authorList>
            <person name="Anantharaman K."/>
            <person name="Brown C.T."/>
            <person name="Hug L.A."/>
            <person name="Sharon I."/>
            <person name="Castelle C.J."/>
            <person name="Probst A.J."/>
            <person name="Thomas B.C."/>
            <person name="Singh A."/>
            <person name="Wilkins M.J."/>
            <person name="Karaoz U."/>
            <person name="Brodie E.L."/>
            <person name="Williams K.H."/>
            <person name="Hubbard S.S."/>
            <person name="Banfield J.F."/>
        </authorList>
    </citation>
    <scope>NUCLEOTIDE SEQUENCE [LARGE SCALE GENOMIC DNA]</scope>
</reference>
<dbReference type="FunFam" id="3.30.160.810:FF:000001">
    <property type="entry name" value="50S ribosomal protein L3"/>
    <property type="match status" value="1"/>
</dbReference>
<name>A0A1G2CRM2_9BACT</name>
<evidence type="ECO:0000256" key="8">
    <source>
        <dbReference type="SAM" id="MobiDB-lite"/>
    </source>
</evidence>
<dbReference type="InterPro" id="IPR000597">
    <property type="entry name" value="Ribosomal_uL3"/>
</dbReference>
<keyword evidence="4 7" id="KW-0689">Ribosomal protein</keyword>
<dbReference type="InterPro" id="IPR019927">
    <property type="entry name" value="Ribosomal_uL3_bac/org-type"/>
</dbReference>
<dbReference type="PANTHER" id="PTHR11229">
    <property type="entry name" value="50S RIBOSOMAL PROTEIN L3"/>
    <property type="match status" value="1"/>
</dbReference>
<dbReference type="HAMAP" id="MF_01325_B">
    <property type="entry name" value="Ribosomal_uL3_B"/>
    <property type="match status" value="1"/>
</dbReference>
<comment type="subunit">
    <text evidence="7">Part of the 50S ribosomal subunit. Forms a cluster with proteins L14 and L19.</text>
</comment>
<dbReference type="FunFam" id="2.40.30.10:FF:000004">
    <property type="entry name" value="50S ribosomal protein L3"/>
    <property type="match status" value="1"/>
</dbReference>
<feature type="compositionally biased region" description="Basic residues" evidence="8">
    <location>
        <begin position="126"/>
        <end position="136"/>
    </location>
</feature>
<evidence type="ECO:0000256" key="5">
    <source>
        <dbReference type="ARBA" id="ARBA00023274"/>
    </source>
</evidence>
<dbReference type="PANTHER" id="PTHR11229:SF16">
    <property type="entry name" value="LARGE RIBOSOMAL SUBUNIT PROTEIN UL3C"/>
    <property type="match status" value="1"/>
</dbReference>
<dbReference type="Gene3D" id="3.30.160.810">
    <property type="match status" value="1"/>
</dbReference>
<evidence type="ECO:0000256" key="7">
    <source>
        <dbReference type="HAMAP-Rule" id="MF_01325"/>
    </source>
</evidence>
<dbReference type="NCBIfam" id="TIGR03625">
    <property type="entry name" value="L3_bact"/>
    <property type="match status" value="1"/>
</dbReference>
<evidence type="ECO:0000256" key="1">
    <source>
        <dbReference type="ARBA" id="ARBA00006540"/>
    </source>
</evidence>
<organism evidence="9 10">
    <name type="scientific">Candidatus Lloydbacteria bacterium RIFCSPHIGHO2_01_FULL_41_20</name>
    <dbReference type="NCBI Taxonomy" id="1798657"/>
    <lineage>
        <taxon>Bacteria</taxon>
        <taxon>Candidatus Lloydiibacteriota</taxon>
    </lineage>
</organism>
<sequence>MKFIVGVKQNMTQFFADNGEAFPGTLLKIEPMVVTQIRNEKTDGYNGIQIGYGTQKKERLNKANLGHLKEISPVRGLKEFRVSADEAKTYERGKEVDLSSFKPGDVIEVSAISKGKGFQGVVKRHGFSGGRRSHGQKHSEREAGSIGATWPQRVIKNKRMPGRMGGDRITVKNLKVLAVNTEERFLLVSGAVPGRRGTLVEVRGN</sequence>
<dbReference type="SUPFAM" id="SSF50447">
    <property type="entry name" value="Translation proteins"/>
    <property type="match status" value="1"/>
</dbReference>
<dbReference type="GO" id="GO:0019843">
    <property type="term" value="F:rRNA binding"/>
    <property type="evidence" value="ECO:0007669"/>
    <property type="project" value="UniProtKB-UniRule"/>
</dbReference>
<dbReference type="STRING" id="1798657.A2648_00290"/>
<dbReference type="Pfam" id="PF00297">
    <property type="entry name" value="Ribosomal_L3"/>
    <property type="match status" value="1"/>
</dbReference>
<evidence type="ECO:0000256" key="6">
    <source>
        <dbReference type="ARBA" id="ARBA00035243"/>
    </source>
</evidence>
<evidence type="ECO:0000313" key="9">
    <source>
        <dbReference type="EMBL" id="OGZ04026.1"/>
    </source>
</evidence>
<evidence type="ECO:0000256" key="3">
    <source>
        <dbReference type="ARBA" id="ARBA00022884"/>
    </source>
</evidence>
<dbReference type="GO" id="GO:0006412">
    <property type="term" value="P:translation"/>
    <property type="evidence" value="ECO:0007669"/>
    <property type="project" value="UniProtKB-UniRule"/>
</dbReference>